<organism evidence="4 5">
    <name type="scientific">Shouchella clausii</name>
    <name type="common">Alkalihalobacillus clausii</name>
    <dbReference type="NCBI Taxonomy" id="79880"/>
    <lineage>
        <taxon>Bacteria</taxon>
        <taxon>Bacillati</taxon>
        <taxon>Bacillota</taxon>
        <taxon>Bacilli</taxon>
        <taxon>Bacillales</taxon>
        <taxon>Bacillaceae</taxon>
        <taxon>Shouchella</taxon>
    </lineage>
</organism>
<keyword evidence="2" id="KW-0812">Transmembrane</keyword>
<feature type="transmembrane region" description="Helical" evidence="2">
    <location>
        <begin position="37"/>
        <end position="57"/>
    </location>
</feature>
<gene>
    <name evidence="4" type="ORF">CHH72_16690</name>
</gene>
<dbReference type="PROSITE" id="PS51782">
    <property type="entry name" value="LYSM"/>
    <property type="match status" value="1"/>
</dbReference>
<keyword evidence="2" id="KW-1133">Transmembrane helix</keyword>
<feature type="domain" description="LysM" evidence="3">
    <location>
        <begin position="177"/>
        <end position="221"/>
    </location>
</feature>
<dbReference type="SUPFAM" id="SSF54106">
    <property type="entry name" value="LysM domain"/>
    <property type="match status" value="1"/>
</dbReference>
<dbReference type="Gene3D" id="3.10.350.10">
    <property type="entry name" value="LysM domain"/>
    <property type="match status" value="1"/>
</dbReference>
<protein>
    <recommendedName>
        <fullName evidence="3">LysM domain-containing protein</fullName>
    </recommendedName>
</protein>
<feature type="region of interest" description="Disordered" evidence="1">
    <location>
        <begin position="1"/>
        <end position="23"/>
    </location>
</feature>
<dbReference type="SMART" id="SM00257">
    <property type="entry name" value="LysM"/>
    <property type="match status" value="1"/>
</dbReference>
<dbReference type="InterPro" id="IPR036779">
    <property type="entry name" value="LysM_dom_sf"/>
</dbReference>
<dbReference type="RefSeq" id="WP_095327010.1">
    <property type="nucleotide sequence ID" value="NZ_NPCC01000029.1"/>
</dbReference>
<proteinExistence type="predicted"/>
<reference evidence="4 5" key="1">
    <citation type="submission" date="2017-07" db="EMBL/GenBank/DDBJ databases">
        <title>Isolation and whole genome analysis of endospore-forming bacteria from heroin.</title>
        <authorList>
            <person name="Kalinowski J."/>
            <person name="Ahrens B."/>
            <person name="Al-Dilaimi A."/>
            <person name="Winkler A."/>
            <person name="Wibberg D."/>
            <person name="Schleenbecker U."/>
            <person name="Ruckert C."/>
            <person name="Wolfel R."/>
            <person name="Grass G."/>
        </authorList>
    </citation>
    <scope>NUCLEOTIDE SEQUENCE [LARGE SCALE GENOMIC DNA]</scope>
    <source>
        <strain evidence="4 5">7539</strain>
    </source>
</reference>
<dbReference type="EMBL" id="NPCC01000029">
    <property type="protein sequence ID" value="PAE87766.1"/>
    <property type="molecule type" value="Genomic_DNA"/>
</dbReference>
<evidence type="ECO:0000313" key="4">
    <source>
        <dbReference type="EMBL" id="PAE87766.1"/>
    </source>
</evidence>
<evidence type="ECO:0000259" key="3">
    <source>
        <dbReference type="PROSITE" id="PS51782"/>
    </source>
</evidence>
<evidence type="ECO:0000256" key="2">
    <source>
        <dbReference type="SAM" id="Phobius"/>
    </source>
</evidence>
<evidence type="ECO:0000256" key="1">
    <source>
        <dbReference type="SAM" id="MobiDB-lite"/>
    </source>
</evidence>
<comment type="caution">
    <text evidence="4">The sequence shown here is derived from an EMBL/GenBank/DDBJ whole genome shotgun (WGS) entry which is preliminary data.</text>
</comment>
<sequence>MGFKRANKQNETGKRRANSVSQTGLVEEQVDQLGFRLLSAVSIVAVVGTLLFFVFFFSSDVRGKIIAAKSASAYAAQLNTPDSALDSPDVGQVVSEDTNTQRMSDEDSQAAEEKVREGLNDTIEERIDNPEQIPETRDSFQTTIEDAYAKAEQLYPGQIDGSKRLKLVNDLNAIDYMYYVAEEGDTLIKLSRSFGVPLGQLVELNGIHDADVLPAGMILLFPLETEPLDIDPDEN</sequence>
<dbReference type="InterPro" id="IPR018392">
    <property type="entry name" value="LysM"/>
</dbReference>
<dbReference type="AlphaFoldDB" id="A0A268NWA6"/>
<accession>A0A268NWA6</accession>
<dbReference type="Pfam" id="PF01476">
    <property type="entry name" value="LysM"/>
    <property type="match status" value="1"/>
</dbReference>
<evidence type="ECO:0000313" key="5">
    <source>
        <dbReference type="Proteomes" id="UP000216207"/>
    </source>
</evidence>
<name>A0A268NWA6_SHOCL</name>
<keyword evidence="2" id="KW-0472">Membrane</keyword>
<dbReference type="Proteomes" id="UP000216207">
    <property type="component" value="Unassembled WGS sequence"/>
</dbReference>